<sequence length="212" mass="24247">MGGLPSTYKSENYKDLGIYPPTGRIEKTVYKGTEPKARVNLIFSGTFDYSAAEQVQLDALKEVLQIRLIERLREDESGVYSPRVGEEATKYPQSRYSFTISFGCGPQNVEKLIALTMEEIEKLKATGPPQVNIDKYKAEDRRTWETSLKSNNWWLDYLVTSLQNHDDLHELNAYDSNLEKVTPESLKAITNKYLSGKNYIRLVLLPEKSEVK</sequence>
<proteinExistence type="predicted"/>
<dbReference type="InterPro" id="IPR011249">
    <property type="entry name" value="Metalloenz_LuxS/M16"/>
</dbReference>
<feature type="domain" description="Peptidase M16 C-terminal" evidence="1">
    <location>
        <begin position="16"/>
        <end position="138"/>
    </location>
</feature>
<evidence type="ECO:0000313" key="3">
    <source>
        <dbReference type="Proteomes" id="UP000548326"/>
    </source>
</evidence>
<dbReference type="GO" id="GO:0046872">
    <property type="term" value="F:metal ion binding"/>
    <property type="evidence" value="ECO:0007669"/>
    <property type="project" value="InterPro"/>
</dbReference>
<name>A0A841J530_9SPHI</name>
<dbReference type="AlphaFoldDB" id="A0A841J530"/>
<dbReference type="Proteomes" id="UP000548326">
    <property type="component" value="Unassembled WGS sequence"/>
</dbReference>
<evidence type="ECO:0000313" key="2">
    <source>
        <dbReference type="EMBL" id="MBB6126103.1"/>
    </source>
</evidence>
<dbReference type="GO" id="GO:0006508">
    <property type="term" value="P:proteolysis"/>
    <property type="evidence" value="ECO:0007669"/>
    <property type="project" value="UniProtKB-KW"/>
</dbReference>
<dbReference type="Pfam" id="PF05193">
    <property type="entry name" value="Peptidase_M16_C"/>
    <property type="match status" value="1"/>
</dbReference>
<dbReference type="SUPFAM" id="SSF63411">
    <property type="entry name" value="LuxS/MPP-like metallohydrolase"/>
    <property type="match status" value="1"/>
</dbReference>
<dbReference type="InterPro" id="IPR007863">
    <property type="entry name" value="Peptidase_M16_C"/>
</dbReference>
<organism evidence="2 3">
    <name type="scientific">Mucilaginibacter lappiensis</name>
    <dbReference type="NCBI Taxonomy" id="354630"/>
    <lineage>
        <taxon>Bacteria</taxon>
        <taxon>Pseudomonadati</taxon>
        <taxon>Bacteroidota</taxon>
        <taxon>Sphingobacteriia</taxon>
        <taxon>Sphingobacteriales</taxon>
        <taxon>Sphingobacteriaceae</taxon>
        <taxon>Mucilaginibacter</taxon>
    </lineage>
</organism>
<dbReference type="GO" id="GO:0008233">
    <property type="term" value="F:peptidase activity"/>
    <property type="evidence" value="ECO:0007669"/>
    <property type="project" value="UniProtKB-KW"/>
</dbReference>
<evidence type="ECO:0000259" key="1">
    <source>
        <dbReference type="Pfam" id="PF05193"/>
    </source>
</evidence>
<dbReference type="EMBL" id="JACHCA010000001">
    <property type="protein sequence ID" value="MBB6126103.1"/>
    <property type="molecule type" value="Genomic_DNA"/>
</dbReference>
<reference evidence="2 3" key="1">
    <citation type="submission" date="2020-08" db="EMBL/GenBank/DDBJ databases">
        <title>Genomic Encyclopedia of Type Strains, Phase IV (KMG-V): Genome sequencing to study the core and pangenomes of soil and plant-associated prokaryotes.</title>
        <authorList>
            <person name="Whitman W."/>
        </authorList>
    </citation>
    <scope>NUCLEOTIDE SEQUENCE [LARGE SCALE GENOMIC DNA]</scope>
    <source>
        <strain evidence="2 3">MP601</strain>
    </source>
</reference>
<accession>A0A841J530</accession>
<dbReference type="EC" id="3.4.24.-" evidence="2"/>
<protein>
    <submittedName>
        <fullName evidence="2">Zinc protease</fullName>
        <ecNumber evidence="2">3.4.24.-</ecNumber>
    </submittedName>
</protein>
<keyword evidence="2" id="KW-0378">Hydrolase</keyword>
<gene>
    <name evidence="2" type="ORF">HDF22_000204</name>
</gene>
<dbReference type="Gene3D" id="3.30.830.10">
    <property type="entry name" value="Metalloenzyme, LuxS/M16 peptidase-like"/>
    <property type="match status" value="1"/>
</dbReference>
<keyword evidence="2" id="KW-0645">Protease</keyword>
<comment type="caution">
    <text evidence="2">The sequence shown here is derived from an EMBL/GenBank/DDBJ whole genome shotgun (WGS) entry which is preliminary data.</text>
</comment>